<dbReference type="Proteomes" id="UP000008720">
    <property type="component" value="Chromosome"/>
</dbReference>
<dbReference type="Gene3D" id="2.60.40.3140">
    <property type="match status" value="1"/>
</dbReference>
<reference evidence="2 3" key="1">
    <citation type="journal article" date="2011" name="Stand. Genomic Sci.">
        <title>Complete genome sequence of Marivirga tractuosa type strain (H-43).</title>
        <authorList>
            <person name="Pagani I."/>
            <person name="Chertkov O."/>
            <person name="Lapidus A."/>
            <person name="Lucas S."/>
            <person name="Del Rio T.G."/>
            <person name="Tice H."/>
            <person name="Copeland A."/>
            <person name="Cheng J.F."/>
            <person name="Nolan M."/>
            <person name="Saunders E."/>
            <person name="Pitluck S."/>
            <person name="Held B."/>
            <person name="Goodwin L."/>
            <person name="Liolios K."/>
            <person name="Ovchinikova G."/>
            <person name="Ivanova N."/>
            <person name="Mavromatis K."/>
            <person name="Pati A."/>
            <person name="Chen A."/>
            <person name="Palaniappan K."/>
            <person name="Land M."/>
            <person name="Hauser L."/>
            <person name="Jeffries C.D."/>
            <person name="Detter J.C."/>
            <person name="Han C."/>
            <person name="Tapia R."/>
            <person name="Ngatchou-Djao O.D."/>
            <person name="Rohde M."/>
            <person name="Goker M."/>
            <person name="Spring S."/>
            <person name="Sikorski J."/>
            <person name="Woyke T."/>
            <person name="Bristow J."/>
            <person name="Eisen J.A."/>
            <person name="Markowitz V."/>
            <person name="Hugenholtz P."/>
            <person name="Klenk H.P."/>
            <person name="Kyrpides N.C."/>
        </authorList>
    </citation>
    <scope>NUCLEOTIDE SEQUENCE [LARGE SCALE GENOMIC DNA]</scope>
    <source>
        <strain evidence="3">ATCC 23168 / DSM 4126 / NBRC 15989 / NCIMB 1408 / VKM B-1430 / H-43</strain>
    </source>
</reference>
<organism evidence="2 3">
    <name type="scientific">Marivirga tractuosa (strain ATCC 23168 / DSM 4126 / NBRC 15989 / NCIMB 1408 / VKM B-1430 / H-43)</name>
    <name type="common">Microscilla tractuosa</name>
    <name type="synonym">Flexibacter tractuosus</name>
    <dbReference type="NCBI Taxonomy" id="643867"/>
    <lineage>
        <taxon>Bacteria</taxon>
        <taxon>Pseudomonadati</taxon>
        <taxon>Bacteroidota</taxon>
        <taxon>Cytophagia</taxon>
        <taxon>Cytophagales</taxon>
        <taxon>Marivirgaceae</taxon>
        <taxon>Marivirga</taxon>
    </lineage>
</organism>
<gene>
    <name evidence="2" type="ordered locus">Ftrac_0149</name>
</gene>
<dbReference type="InterPro" id="IPR024618">
    <property type="entry name" value="DUF3857"/>
</dbReference>
<dbReference type="HOGENOM" id="CLU_410920_0_0_10"/>
<dbReference type="eggNOG" id="ENOG502Z7RP">
    <property type="taxonomic scope" value="Bacteria"/>
</dbReference>
<proteinExistence type="predicted"/>
<protein>
    <recommendedName>
        <fullName evidence="1">DUF3857 domain-containing protein</fullName>
    </recommendedName>
</protein>
<evidence type="ECO:0000313" key="2">
    <source>
        <dbReference type="EMBL" id="ADR20160.1"/>
    </source>
</evidence>
<dbReference type="AlphaFoldDB" id="E4TKI0"/>
<name>E4TKI0_MARTH</name>
<dbReference type="KEGG" id="mtt:Ftrac_0149"/>
<feature type="domain" description="DUF3857" evidence="1">
    <location>
        <begin position="65"/>
        <end position="213"/>
    </location>
</feature>
<evidence type="ECO:0000313" key="3">
    <source>
        <dbReference type="Proteomes" id="UP000008720"/>
    </source>
</evidence>
<dbReference type="OrthoDB" id="1153981at2"/>
<dbReference type="STRING" id="643867.Ftrac_0149"/>
<evidence type="ECO:0000259" key="1">
    <source>
        <dbReference type="Pfam" id="PF12969"/>
    </source>
</evidence>
<sequence length="649" mass="75828">MRHIFILIIFSIASVGFSQQYQPYNWEDKRNPEKLNKNQSNSEISILNKHQYQFVYEDQKLVLYSTEHSIVKVNNDKAVSSNNRIYIPLENTIEIMDVKARTLGPDGKTVELDKNEIKEVEDKDGGKGYKIFAIEGAEVGDEIEFFHTRKMKPLNFGREYAQFNNPTNKFQFTLSCPANLRYDVKSYNGLPEIEVTNTEDYNKYNITAKNIPELTNEPFSNYNSERMRVEFILAFNTYGDGSKIYTWEKIGKNTYSAITEREKSEEKAVRKLLKKLNMPTTSSEYEKAAYIEDYLKKNYFYEENAGPESSKLDFIIKNKFSNKLGLSRLTVALLNEFNLQYELVVTPDRSVMEIDLDFETYNYLSDYLIYLPKSNKYLTPHDMSVRLDMVPAQHTATNAIFIKETKIRDYVIPVVETRYIEAPSADLNRDDMEVVVDFQEDLSGNKINLKRKFTGYQSSFIKSILPIIEEKQKEELLKNLVKFMTTDADIQTMEFQESEFDYTNWTTPLEISSTFTSKAFLDKAGPTLLLKVGELIGPQSELYQEEDRKLKVVNEFNRKYDRKITINLPPQYEPQNLEDLNIDEVVKNIEGNEIFKFKSTYEINQNQLIIQIDEFYEKIHYPKEEFEAFQKVINAAADFNKIVLVLKKK</sequence>
<dbReference type="RefSeq" id="WP_013452311.1">
    <property type="nucleotide sequence ID" value="NC_014759.1"/>
</dbReference>
<accession>E4TKI0</accession>
<keyword evidence="3" id="KW-1185">Reference proteome</keyword>
<dbReference type="EMBL" id="CP002349">
    <property type="protein sequence ID" value="ADR20160.1"/>
    <property type="molecule type" value="Genomic_DNA"/>
</dbReference>
<dbReference type="Pfam" id="PF12969">
    <property type="entry name" value="DUF3857"/>
    <property type="match status" value="1"/>
</dbReference>